<comment type="caution">
    <text evidence="1">The sequence shown here is derived from an EMBL/GenBank/DDBJ whole genome shotgun (WGS) entry which is preliminary data.</text>
</comment>
<gene>
    <name evidence="1" type="ORF">JCM21738_1539</name>
</gene>
<protein>
    <submittedName>
        <fullName evidence="1">Uncharacterized protein</fullName>
    </submittedName>
</protein>
<sequence length="50" mass="6249">MSTQESIKQFDDYIKRLVQELHLEDEEKKEVEEEWTQHLYDHFQHCRNKG</sequence>
<dbReference type="RefSeq" id="WP_156315502.1">
    <property type="nucleotide sequence ID" value="NZ_BAUW01000012.1"/>
</dbReference>
<dbReference type="AlphaFoldDB" id="W4RK24"/>
<dbReference type="Proteomes" id="UP000018949">
    <property type="component" value="Unassembled WGS sequence"/>
</dbReference>
<organism evidence="1 2">
    <name type="scientific">Mesobacillus boroniphilus JCM 21738</name>
    <dbReference type="NCBI Taxonomy" id="1294265"/>
    <lineage>
        <taxon>Bacteria</taxon>
        <taxon>Bacillati</taxon>
        <taxon>Bacillota</taxon>
        <taxon>Bacilli</taxon>
        <taxon>Bacillales</taxon>
        <taxon>Bacillaceae</taxon>
        <taxon>Mesobacillus</taxon>
    </lineage>
</organism>
<evidence type="ECO:0000313" key="1">
    <source>
        <dbReference type="EMBL" id="GAE44795.1"/>
    </source>
</evidence>
<evidence type="ECO:0000313" key="2">
    <source>
        <dbReference type="Proteomes" id="UP000018949"/>
    </source>
</evidence>
<name>W4RK24_9BACI</name>
<proteinExistence type="predicted"/>
<reference evidence="1 2" key="1">
    <citation type="submission" date="2013-12" db="EMBL/GenBank/DDBJ databases">
        <title>NBRP : Genome information of microbial organism related human and environment.</title>
        <authorList>
            <person name="Hattori M."/>
            <person name="Oshima K."/>
            <person name="Inaba H."/>
            <person name="Suda W."/>
            <person name="Sakamoto M."/>
            <person name="Iino T."/>
            <person name="Kitahara M."/>
            <person name="Oshida Y."/>
            <person name="Iida T."/>
            <person name="Kudo T."/>
            <person name="Itoh T."/>
            <person name="Ahmed I."/>
            <person name="Ohkuma M."/>
        </authorList>
    </citation>
    <scope>NUCLEOTIDE SEQUENCE [LARGE SCALE GENOMIC DNA]</scope>
    <source>
        <strain evidence="1 2">JCM 21738</strain>
    </source>
</reference>
<keyword evidence="2" id="KW-1185">Reference proteome</keyword>
<accession>W4RK24</accession>
<dbReference type="EMBL" id="BAUW01000012">
    <property type="protein sequence ID" value="GAE44795.1"/>
    <property type="molecule type" value="Genomic_DNA"/>
</dbReference>